<evidence type="ECO:0000256" key="8">
    <source>
        <dbReference type="SAM" id="Phobius"/>
    </source>
</evidence>
<evidence type="ECO:0000256" key="4">
    <source>
        <dbReference type="ARBA" id="ARBA00022889"/>
    </source>
</evidence>
<evidence type="ECO:0000313" key="10">
    <source>
        <dbReference type="Proteomes" id="UP000683360"/>
    </source>
</evidence>
<feature type="transmembrane region" description="Helical" evidence="8">
    <location>
        <begin position="218"/>
        <end position="239"/>
    </location>
</feature>
<dbReference type="AlphaFoldDB" id="A0A8S3TFB5"/>
<dbReference type="OrthoDB" id="6114058at2759"/>
<comment type="similarity">
    <text evidence="2">Belongs to the ninjurin family.</text>
</comment>
<feature type="region of interest" description="Disordered" evidence="7">
    <location>
        <begin position="43"/>
        <end position="99"/>
    </location>
</feature>
<evidence type="ECO:0000256" key="5">
    <source>
        <dbReference type="ARBA" id="ARBA00022989"/>
    </source>
</evidence>
<comment type="caution">
    <text evidence="9">The sequence shown here is derived from an EMBL/GenBank/DDBJ whole genome shotgun (WGS) entry which is preliminary data.</text>
</comment>
<gene>
    <name evidence="9" type="ORF">MEDL_44948</name>
</gene>
<accession>A0A8S3TFB5</accession>
<dbReference type="EMBL" id="CAJPWZ010002169">
    <property type="protein sequence ID" value="CAG2232212.1"/>
    <property type="molecule type" value="Genomic_DNA"/>
</dbReference>
<dbReference type="GO" id="GO:0016020">
    <property type="term" value="C:membrane"/>
    <property type="evidence" value="ECO:0007669"/>
    <property type="project" value="UniProtKB-SubCell"/>
</dbReference>
<sequence>MQTIYAQSGICDLLLECYPLLTKSSDWNYKEFRQLIMSESTDIETQENSYNGKQKKQKKKWQNQGNPQVVPEDDENERKKRDPKKKKKNDKGDQKNSNRFSESKNFIQTIADVSLMMANISQLRAVLCSGNKNRFYVHLLTLIILSLASHVLFVLFTVIRAHFNYKHRIAVSRAKTNTINKKLFKFCCCCKTKYRRKEFIDSDLCQCPHCRTDLYMHYVCYFLVFITICANIGITGIGISGDC</sequence>
<dbReference type="PANTHER" id="PTHR12316:SF17">
    <property type="entry name" value="NINJURIN C, ISOFORM D"/>
    <property type="match status" value="1"/>
</dbReference>
<dbReference type="InterPro" id="IPR007007">
    <property type="entry name" value="Ninjurin"/>
</dbReference>
<organism evidence="9 10">
    <name type="scientific">Mytilus edulis</name>
    <name type="common">Blue mussel</name>
    <dbReference type="NCBI Taxonomy" id="6550"/>
    <lineage>
        <taxon>Eukaryota</taxon>
        <taxon>Metazoa</taxon>
        <taxon>Spiralia</taxon>
        <taxon>Lophotrochozoa</taxon>
        <taxon>Mollusca</taxon>
        <taxon>Bivalvia</taxon>
        <taxon>Autobranchia</taxon>
        <taxon>Pteriomorphia</taxon>
        <taxon>Mytilida</taxon>
        <taxon>Mytiloidea</taxon>
        <taxon>Mytilidae</taxon>
        <taxon>Mytilinae</taxon>
        <taxon>Mytilus</taxon>
    </lineage>
</organism>
<name>A0A8S3TFB5_MYTED</name>
<evidence type="ECO:0000256" key="7">
    <source>
        <dbReference type="SAM" id="MobiDB-lite"/>
    </source>
</evidence>
<evidence type="ECO:0000256" key="6">
    <source>
        <dbReference type="ARBA" id="ARBA00023136"/>
    </source>
</evidence>
<keyword evidence="5 8" id="KW-1133">Transmembrane helix</keyword>
<dbReference type="GO" id="GO:0042246">
    <property type="term" value="P:tissue regeneration"/>
    <property type="evidence" value="ECO:0007669"/>
    <property type="project" value="InterPro"/>
</dbReference>
<evidence type="ECO:0000256" key="1">
    <source>
        <dbReference type="ARBA" id="ARBA00004141"/>
    </source>
</evidence>
<dbReference type="Pfam" id="PF04923">
    <property type="entry name" value="Ninjurin"/>
    <property type="match status" value="1"/>
</dbReference>
<keyword evidence="6 8" id="KW-0472">Membrane</keyword>
<dbReference type="PANTHER" id="PTHR12316">
    <property type="entry name" value="NINJURIN-RELATED"/>
    <property type="match status" value="1"/>
</dbReference>
<dbReference type="EC" id="3.1.3.78" evidence="9"/>
<keyword evidence="10" id="KW-1185">Reference proteome</keyword>
<reference evidence="9" key="1">
    <citation type="submission" date="2021-03" db="EMBL/GenBank/DDBJ databases">
        <authorList>
            <person name="Bekaert M."/>
        </authorList>
    </citation>
    <scope>NUCLEOTIDE SEQUENCE</scope>
</reference>
<protein>
    <submittedName>
        <fullName evidence="9">TMEM55</fullName>
        <ecNumber evidence="9">3.1.3.78</ecNumber>
    </submittedName>
</protein>
<dbReference type="GO" id="GO:0034597">
    <property type="term" value="F:phosphatidylinositol-4,5-bisphosphate 4-phosphatase activity"/>
    <property type="evidence" value="ECO:0007669"/>
    <property type="project" value="UniProtKB-EC"/>
</dbReference>
<evidence type="ECO:0000256" key="3">
    <source>
        <dbReference type="ARBA" id="ARBA00022692"/>
    </source>
</evidence>
<comment type="subcellular location">
    <subcellularLocation>
        <location evidence="1">Membrane</location>
        <topology evidence="1">Multi-pass membrane protein</topology>
    </subcellularLocation>
</comment>
<evidence type="ECO:0000313" key="9">
    <source>
        <dbReference type="EMBL" id="CAG2232212.1"/>
    </source>
</evidence>
<dbReference type="GO" id="GO:0007155">
    <property type="term" value="P:cell adhesion"/>
    <property type="evidence" value="ECO:0007669"/>
    <property type="project" value="UniProtKB-KW"/>
</dbReference>
<proteinExistence type="inferred from homology"/>
<keyword evidence="3 8" id="KW-0812">Transmembrane</keyword>
<evidence type="ECO:0000256" key="2">
    <source>
        <dbReference type="ARBA" id="ARBA00008141"/>
    </source>
</evidence>
<keyword evidence="9" id="KW-0378">Hydrolase</keyword>
<keyword evidence="4" id="KW-0130">Cell adhesion</keyword>
<feature type="transmembrane region" description="Helical" evidence="8">
    <location>
        <begin position="135"/>
        <end position="159"/>
    </location>
</feature>
<dbReference type="Proteomes" id="UP000683360">
    <property type="component" value="Unassembled WGS sequence"/>
</dbReference>